<dbReference type="EMBL" id="KV593680">
    <property type="protein sequence ID" value="OPL21238.1"/>
    <property type="molecule type" value="Genomic_DNA"/>
</dbReference>
<gene>
    <name evidence="1" type="ORF">AM593_09540</name>
</gene>
<dbReference type="AlphaFoldDB" id="A0A3R5Q3M8"/>
<evidence type="ECO:0000313" key="2">
    <source>
        <dbReference type="Proteomes" id="UP000266721"/>
    </source>
</evidence>
<evidence type="ECO:0000313" key="1">
    <source>
        <dbReference type="EMBL" id="OPL21238.1"/>
    </source>
</evidence>
<proteinExistence type="predicted"/>
<name>A0A3R5Q3M8_MYTGA</name>
<organism evidence="1 2">
    <name type="scientific">Mytilus galloprovincialis</name>
    <name type="common">Mediterranean mussel</name>
    <dbReference type="NCBI Taxonomy" id="29158"/>
    <lineage>
        <taxon>Eukaryota</taxon>
        <taxon>Metazoa</taxon>
        <taxon>Spiralia</taxon>
        <taxon>Lophotrochozoa</taxon>
        <taxon>Mollusca</taxon>
        <taxon>Bivalvia</taxon>
        <taxon>Autobranchia</taxon>
        <taxon>Pteriomorphia</taxon>
        <taxon>Mytilida</taxon>
        <taxon>Mytiloidea</taxon>
        <taxon>Mytilidae</taxon>
        <taxon>Mytilinae</taxon>
        <taxon>Mytilus</taxon>
    </lineage>
</organism>
<dbReference type="Proteomes" id="UP000266721">
    <property type="component" value="Unassembled WGS sequence"/>
</dbReference>
<sequence>QEVRAEERNHGAIYAAGFLLEKLVTRYNWLNDLKRVFLNEEIGLIDFGKRLEEICRKFNVTVGAKGECIDGHGCGEKEEEQTLVKSSSIDKV</sequence>
<feature type="non-terminal residue" evidence="1">
    <location>
        <position position="92"/>
    </location>
</feature>
<protein>
    <submittedName>
        <fullName evidence="1">Uncharacterized protein</fullName>
    </submittedName>
</protein>
<keyword evidence="2" id="KW-1185">Reference proteome</keyword>
<reference evidence="1 2" key="1">
    <citation type="journal article" date="2016" name="PLoS ONE">
        <title>A First Insight into the Genome of the Filter-Feeder Mussel Mytilus galloprovincialis.</title>
        <authorList>
            <person name="Murgarella M."/>
            <person name="Puiu D."/>
            <person name="Novoa B."/>
            <person name="Figueras A."/>
            <person name="Posada D."/>
            <person name="Canchaya C."/>
        </authorList>
    </citation>
    <scope>NUCLEOTIDE SEQUENCE [LARGE SCALE GENOMIC DNA]</scope>
    <source>
        <tissue evidence="1">Muscle</tissue>
    </source>
</reference>
<feature type="non-terminal residue" evidence="1">
    <location>
        <position position="1"/>
    </location>
</feature>
<accession>A0A3R5Q3M8</accession>